<evidence type="ECO:0000256" key="15">
    <source>
        <dbReference type="ARBA" id="ARBA00022801"/>
    </source>
</evidence>
<dbReference type="SMART" id="SM00303">
    <property type="entry name" value="GPS"/>
    <property type="match status" value="1"/>
</dbReference>
<dbReference type="GO" id="GO:0046872">
    <property type="term" value="F:metal ion binding"/>
    <property type="evidence" value="ECO:0007669"/>
    <property type="project" value="UniProtKB-KW"/>
</dbReference>
<dbReference type="InterPro" id="IPR011009">
    <property type="entry name" value="Kinase-like_dom_sf"/>
</dbReference>
<dbReference type="PANTHER" id="PTHR48053:SF164">
    <property type="entry name" value="LEUCINE-RICH REPEAT-CONTAINING N-TERMINAL PLANT-TYPE DOMAIN-CONTAINING PROTEIN"/>
    <property type="match status" value="1"/>
</dbReference>
<dbReference type="STRING" id="1890364.A0A2P6MN13"/>
<keyword evidence="21 26" id="KW-0472">Membrane</keyword>
<organism evidence="29 30">
    <name type="scientific">Planoprotostelium fungivorum</name>
    <dbReference type="NCBI Taxonomy" id="1890364"/>
    <lineage>
        <taxon>Eukaryota</taxon>
        <taxon>Amoebozoa</taxon>
        <taxon>Evosea</taxon>
        <taxon>Variosea</taxon>
        <taxon>Cavosteliida</taxon>
        <taxon>Cavosteliaceae</taxon>
        <taxon>Planoprotostelium</taxon>
    </lineage>
</organism>
<dbReference type="PROSITE" id="PS50011">
    <property type="entry name" value="PROTEIN_KINASE_DOM"/>
    <property type="match status" value="1"/>
</dbReference>
<feature type="compositionally biased region" description="Acidic residues" evidence="25">
    <location>
        <begin position="368"/>
        <end position="382"/>
    </location>
</feature>
<keyword evidence="29" id="KW-0675">Receptor</keyword>
<evidence type="ECO:0000256" key="12">
    <source>
        <dbReference type="ARBA" id="ARBA00022729"/>
    </source>
</evidence>
<proteinExistence type="inferred from homology"/>
<dbReference type="InterPro" id="IPR046338">
    <property type="entry name" value="GAIN_dom_sf"/>
</dbReference>
<keyword evidence="16" id="KW-0269">Exonuclease</keyword>
<keyword evidence="22" id="KW-1015">Disulfide bond</keyword>
<dbReference type="InterPro" id="IPR051716">
    <property type="entry name" value="Plant_RL_S/T_kinase"/>
</dbReference>
<evidence type="ECO:0000256" key="21">
    <source>
        <dbReference type="ARBA" id="ARBA00023136"/>
    </source>
</evidence>
<dbReference type="InterPro" id="IPR000203">
    <property type="entry name" value="GPS"/>
</dbReference>
<evidence type="ECO:0000313" key="30">
    <source>
        <dbReference type="Proteomes" id="UP000241769"/>
    </source>
</evidence>
<keyword evidence="8" id="KW-0433">Leucine-rich repeat</keyword>
<dbReference type="PROSITE" id="PS51450">
    <property type="entry name" value="LRR"/>
    <property type="match status" value="1"/>
</dbReference>
<dbReference type="InterPro" id="IPR005135">
    <property type="entry name" value="Endo/exonuclease/phosphatase"/>
</dbReference>
<dbReference type="GO" id="GO:0005524">
    <property type="term" value="F:ATP binding"/>
    <property type="evidence" value="ECO:0007669"/>
    <property type="project" value="UniProtKB-KW"/>
</dbReference>
<evidence type="ECO:0000256" key="19">
    <source>
        <dbReference type="ARBA" id="ARBA00022989"/>
    </source>
</evidence>
<dbReference type="EC" id="3.1.13.4" evidence="7"/>
<dbReference type="InterPro" id="IPR000719">
    <property type="entry name" value="Prot_kinase_dom"/>
</dbReference>
<comment type="subcellular location">
    <subcellularLocation>
        <location evidence="5">Cytoplasm</location>
    </subcellularLocation>
    <subcellularLocation>
        <location evidence="4">Membrane</location>
        <topology evidence="4">Single-pass membrane protein</topology>
    </subcellularLocation>
    <subcellularLocation>
        <location evidence="3">Nucleus</location>
    </subcellularLocation>
</comment>
<comment type="similarity">
    <text evidence="6">Belongs to the CCR4/nocturin family.</text>
</comment>
<sequence length="1618" mass="180430">MNSEEHHVGQQVNILSQRNTMSSLLQLGGPKVIHVIQRGHLVTLVQALERATTRAQAQITQQVVKDRDIKKTVPTIKQATGHHANHRQHHHRPSVRHWEYFEKKRIPQRDILKVISYNTLSPKLLRDNMSLYPTFICPPHLLEWEKRREKLLRQIVSFNADIVCLQEIDDQDESWFLDQMSKVSYEGIYKRCLGDKSDGCFIFWRSSRYKSIDHQRVEFSSLYQWSWSKKDNIGILLLLQDKEREHEKICVANTHLLFNPKRGDIKLVQLSVLLQQMKLFSEGYGRVHQLICGDFNCTPDSEIVKYMSTGQLQLKTADVNGLSGQWRNGNEKLMTSDIISDILSIHKLQVEKEEKTDPPSKRYRKGEEESEGEIEGKEEGEEKEERELMVPLSHGMTLSSAYSLDTERISTNIFKGQRSTVDYMWHSSSLTKNSLLTLPLSSEVTEKEGDNGCIGRSGYFADRPLTFAADKNAQTNKVSESAEEENNMVSRMHSSLCLFLIFIGGCSGLTLEDENRFNERSLENRHSLYLNEAQVGDPSTNPERTATEENRNTTVAPSFTIPFYLNYFSCIALLIYFHLTRHILSGTSDVLTSKPKKSLTSFFLFILLLQGCNAIQSSDPTLLQNMRVIWTAFKGPSINWSGTNVCNSTDYIGVTCDTSSTYPINITFTDFTLNGMIPDTICSLTNLTVFTVNNARLSGSIPSCVGDLTKLVELRLYTNQLTGNIPPLGKLTRLKKLSMGQNMLNGSIPEGVCNLTNLTEFLNFGTNQLSGTIPSCMGNLISVTQVFLDKNRLTGGIPGALMNLPGLTSLGLSQNQLSGQVPLRDTTLPPLSVLNISSNRFTSTAGLITAKTCDLRKNFFSCYHYFNASSCSYQPPCPPLMGVMQKIWSDLEGSSQYWQGTNICDATDYIGVTCDTNQSWPITINISTPLNGNLSSIGSLTNLTTLIIDGGGLRGIINPICNLLELSVLRLKGSQLSGNIPACIKNMVALNHIDLSQNSFTGSIPPMVPLTNLVFLNLADNQLTGPVPSSIFNLPSLKTLNLSNNQLRGSISNRIDQLLPLDSLNLSNNNFTSAGYINVMTFCNLSGIDFDCFPLINVSQLCSQTVQNPCDESTIIDALYDDKTRITESEAKARVIKVISAIVLALLRNATSFDYISLNVSVNVQTYNGSGVIQSTLSNSSVGVTLPVLNTTAAEVSVSLSSLSFNPFITVNNESIRVIGVSVYAGGAEIEVRNVSQLINISMGIIDDIPDGYNPICKYWNEADSSWSRDGCQLTVDGNVTMCQSTHLTNFSIGIMPIQKNNSVVTDTMPVAVTEENKTKTLIIILVCSIVGGLILILIISVLIYRNFQLRQREHMETSLSVMVDAEEIEYEQKIAEGKRGQVWKCTYKGTTTVMVKKLTKDIEIDRECQMLKMLHHPDIVQYLGNSLRERYIMMEWMEGGSLHDYLSASSDLTIETIGQGVSRGLSYITSMGMVHTAVVPKKIMLSGSHTTDVKLQCLMCVVTEDAPYEGKQRGLQTAPEIEKNRRHKTSGHVWSVGVLLWAMVTHNSHLYDNSDGSDIDFTTEKNVGERVAGLIRDCTEGTEEKRPSLSQVTQRMMTEKKEKEWNYDTTGTDEYQT</sequence>
<dbReference type="SMART" id="SM00369">
    <property type="entry name" value="LRR_TYP"/>
    <property type="match status" value="5"/>
</dbReference>
<dbReference type="Pfam" id="PF00560">
    <property type="entry name" value="LRR_1"/>
    <property type="match status" value="2"/>
</dbReference>
<dbReference type="Pfam" id="PF07714">
    <property type="entry name" value="PK_Tyr_Ser-Thr"/>
    <property type="match status" value="1"/>
</dbReference>
<evidence type="ECO:0000256" key="22">
    <source>
        <dbReference type="ARBA" id="ARBA00023157"/>
    </source>
</evidence>
<keyword evidence="20" id="KW-0805">Transcription regulation</keyword>
<evidence type="ECO:0000256" key="25">
    <source>
        <dbReference type="SAM" id="MobiDB-lite"/>
    </source>
</evidence>
<protein>
    <recommendedName>
        <fullName evidence="7">poly(A)-specific ribonuclease</fullName>
        <ecNumber evidence="7">3.1.13.4</ecNumber>
    </recommendedName>
</protein>
<accession>A0A2P6MN13</accession>
<dbReference type="SUPFAM" id="SSF56112">
    <property type="entry name" value="Protein kinase-like (PK-like)"/>
    <property type="match status" value="1"/>
</dbReference>
<feature type="compositionally biased region" description="Basic and acidic residues" evidence="25">
    <location>
        <begin position="1598"/>
        <end position="1607"/>
    </location>
</feature>
<evidence type="ECO:0000256" key="26">
    <source>
        <dbReference type="SAM" id="Phobius"/>
    </source>
</evidence>
<keyword evidence="30" id="KW-1185">Reference proteome</keyword>
<reference evidence="29 30" key="1">
    <citation type="journal article" date="2018" name="Genome Biol. Evol.">
        <title>Multiple Roots of Fruiting Body Formation in Amoebozoa.</title>
        <authorList>
            <person name="Hillmann F."/>
            <person name="Forbes G."/>
            <person name="Novohradska S."/>
            <person name="Ferling I."/>
            <person name="Riege K."/>
            <person name="Groth M."/>
            <person name="Westermann M."/>
            <person name="Marz M."/>
            <person name="Spaller T."/>
            <person name="Winckler T."/>
            <person name="Schaap P."/>
            <person name="Glockner G."/>
        </authorList>
    </citation>
    <scope>NUCLEOTIDE SEQUENCE [LARGE SCALE GENOMIC DNA]</scope>
    <source>
        <strain evidence="29 30">Jena</strain>
    </source>
</reference>
<keyword evidence="29" id="KW-0418">Kinase</keyword>
<dbReference type="InterPro" id="IPR003591">
    <property type="entry name" value="Leu-rich_rpt_typical-subtyp"/>
</dbReference>
<feature type="compositionally biased region" description="Polar residues" evidence="25">
    <location>
        <begin position="1608"/>
        <end position="1618"/>
    </location>
</feature>
<evidence type="ECO:0000256" key="20">
    <source>
        <dbReference type="ARBA" id="ARBA00023015"/>
    </source>
</evidence>
<evidence type="ECO:0000256" key="4">
    <source>
        <dbReference type="ARBA" id="ARBA00004167"/>
    </source>
</evidence>
<evidence type="ECO:0000256" key="6">
    <source>
        <dbReference type="ARBA" id="ARBA00010774"/>
    </source>
</evidence>
<dbReference type="InterPro" id="IPR032675">
    <property type="entry name" value="LRR_dom_sf"/>
</dbReference>
<dbReference type="FunFam" id="3.80.10.10:FF:000041">
    <property type="entry name" value="LRR receptor-like serine/threonine-protein kinase ERECTA"/>
    <property type="match status" value="2"/>
</dbReference>
<dbReference type="Gene3D" id="2.60.220.50">
    <property type="match status" value="1"/>
</dbReference>
<dbReference type="Gene3D" id="3.60.10.10">
    <property type="entry name" value="Endonuclease/exonuclease/phosphatase"/>
    <property type="match status" value="1"/>
</dbReference>
<dbReference type="InParanoid" id="A0A2P6MN13"/>
<dbReference type="OrthoDB" id="26095at2759"/>
<dbReference type="GO" id="GO:0005634">
    <property type="term" value="C:nucleus"/>
    <property type="evidence" value="ECO:0007669"/>
    <property type="project" value="UniProtKB-SubCell"/>
</dbReference>
<dbReference type="Pfam" id="PF01825">
    <property type="entry name" value="GPS"/>
    <property type="match status" value="1"/>
</dbReference>
<evidence type="ECO:0000256" key="5">
    <source>
        <dbReference type="ARBA" id="ARBA00004496"/>
    </source>
</evidence>
<evidence type="ECO:0000256" key="2">
    <source>
        <dbReference type="ARBA" id="ARBA00001946"/>
    </source>
</evidence>
<keyword evidence="17" id="KW-0067">ATP-binding</keyword>
<evidence type="ECO:0000256" key="10">
    <source>
        <dbReference type="ARBA" id="ARBA00022722"/>
    </source>
</evidence>
<evidence type="ECO:0000256" key="23">
    <source>
        <dbReference type="ARBA" id="ARBA00023163"/>
    </source>
</evidence>
<evidence type="ECO:0000256" key="3">
    <source>
        <dbReference type="ARBA" id="ARBA00004123"/>
    </source>
</evidence>
<gene>
    <name evidence="29" type="ORF">PROFUN_13667</name>
</gene>
<evidence type="ECO:0000256" key="11">
    <source>
        <dbReference type="ARBA" id="ARBA00022723"/>
    </source>
</evidence>
<dbReference type="Gene3D" id="1.10.510.10">
    <property type="entry name" value="Transferase(Phosphotransferase) domain 1"/>
    <property type="match status" value="1"/>
</dbReference>
<dbReference type="PROSITE" id="PS50221">
    <property type="entry name" value="GAIN_B"/>
    <property type="match status" value="1"/>
</dbReference>
<dbReference type="Pfam" id="PF03372">
    <property type="entry name" value="Exo_endo_phos"/>
    <property type="match status" value="1"/>
</dbReference>
<evidence type="ECO:0000256" key="17">
    <source>
        <dbReference type="ARBA" id="ARBA00022840"/>
    </source>
</evidence>
<keyword evidence="14" id="KW-0547">Nucleotide-binding</keyword>
<dbReference type="GO" id="GO:0004672">
    <property type="term" value="F:protein kinase activity"/>
    <property type="evidence" value="ECO:0007669"/>
    <property type="project" value="InterPro"/>
</dbReference>
<keyword evidence="29" id="KW-0808">Transferase</keyword>
<dbReference type="InterPro" id="IPR001611">
    <property type="entry name" value="Leu-rich_rpt"/>
</dbReference>
<evidence type="ECO:0000256" key="8">
    <source>
        <dbReference type="ARBA" id="ARBA00022614"/>
    </source>
</evidence>
<dbReference type="PANTHER" id="PTHR48053">
    <property type="entry name" value="LEUCINE RICH REPEAT FAMILY PROTEIN, EXPRESSED"/>
    <property type="match status" value="1"/>
</dbReference>
<dbReference type="InterPro" id="IPR036691">
    <property type="entry name" value="Endo/exonu/phosph_ase_sf"/>
</dbReference>
<evidence type="ECO:0000256" key="24">
    <source>
        <dbReference type="ARBA" id="ARBA00023242"/>
    </source>
</evidence>
<keyword evidence="18" id="KW-0460">Magnesium</keyword>
<dbReference type="InterPro" id="IPR001245">
    <property type="entry name" value="Ser-Thr/Tyr_kinase_cat_dom"/>
</dbReference>
<evidence type="ECO:0000256" key="16">
    <source>
        <dbReference type="ARBA" id="ARBA00022839"/>
    </source>
</evidence>
<evidence type="ECO:0000259" key="28">
    <source>
        <dbReference type="PROSITE" id="PS50221"/>
    </source>
</evidence>
<evidence type="ECO:0000256" key="13">
    <source>
        <dbReference type="ARBA" id="ARBA00022737"/>
    </source>
</evidence>
<evidence type="ECO:0000256" key="14">
    <source>
        <dbReference type="ARBA" id="ARBA00022741"/>
    </source>
</evidence>
<dbReference type="GO" id="GO:0005737">
    <property type="term" value="C:cytoplasm"/>
    <property type="evidence" value="ECO:0007669"/>
    <property type="project" value="UniProtKB-SubCell"/>
</dbReference>
<keyword evidence="24" id="KW-0539">Nucleus</keyword>
<evidence type="ECO:0000256" key="18">
    <source>
        <dbReference type="ARBA" id="ARBA00022842"/>
    </source>
</evidence>
<comment type="cofactor">
    <cofactor evidence="2">
        <name>Mg(2+)</name>
        <dbReference type="ChEBI" id="CHEBI:18420"/>
    </cofactor>
</comment>
<dbReference type="GO" id="GO:0004535">
    <property type="term" value="F:poly(A)-specific ribonuclease activity"/>
    <property type="evidence" value="ECO:0007669"/>
    <property type="project" value="UniProtKB-EC"/>
</dbReference>
<feature type="domain" description="GAIN-B" evidence="28">
    <location>
        <begin position="1151"/>
        <end position="1301"/>
    </location>
</feature>
<feature type="region of interest" description="Disordered" evidence="25">
    <location>
        <begin position="350"/>
        <end position="384"/>
    </location>
</feature>
<keyword evidence="12" id="KW-0732">Signal</keyword>
<keyword evidence="13" id="KW-0677">Repeat</keyword>
<dbReference type="EMBL" id="MDYQ01000673">
    <property type="protein sequence ID" value="PRP73091.1"/>
    <property type="molecule type" value="Genomic_DNA"/>
</dbReference>
<keyword evidence="11" id="KW-0479">Metal-binding</keyword>
<keyword evidence="15" id="KW-0378">Hydrolase</keyword>
<comment type="caution">
    <text evidence="29">The sequence shown here is derived from an EMBL/GenBank/DDBJ whole genome shotgun (WGS) entry which is preliminary data.</text>
</comment>
<feature type="compositionally biased region" description="Basic and acidic residues" evidence="25">
    <location>
        <begin position="350"/>
        <end position="360"/>
    </location>
</feature>
<dbReference type="SUPFAM" id="SSF56219">
    <property type="entry name" value="DNase I-like"/>
    <property type="match status" value="1"/>
</dbReference>
<feature type="transmembrane region" description="Helical" evidence="26">
    <location>
        <begin position="1322"/>
        <end position="1345"/>
    </location>
</feature>
<keyword evidence="9 26" id="KW-0812">Transmembrane</keyword>
<keyword evidence="10" id="KW-0540">Nuclease</keyword>
<dbReference type="Gene3D" id="3.80.10.10">
    <property type="entry name" value="Ribonuclease Inhibitor"/>
    <property type="match status" value="4"/>
</dbReference>
<keyword evidence="23" id="KW-0804">Transcription</keyword>
<dbReference type="GO" id="GO:0016020">
    <property type="term" value="C:membrane"/>
    <property type="evidence" value="ECO:0007669"/>
    <property type="project" value="UniProtKB-SubCell"/>
</dbReference>
<name>A0A2P6MN13_9EUKA</name>
<dbReference type="SUPFAM" id="SSF52058">
    <property type="entry name" value="L domain-like"/>
    <property type="match status" value="2"/>
</dbReference>
<feature type="region of interest" description="Disordered" evidence="25">
    <location>
        <begin position="1581"/>
        <end position="1618"/>
    </location>
</feature>
<keyword evidence="19 26" id="KW-1133">Transmembrane helix</keyword>
<evidence type="ECO:0000256" key="1">
    <source>
        <dbReference type="ARBA" id="ARBA00001663"/>
    </source>
</evidence>
<evidence type="ECO:0000256" key="7">
    <source>
        <dbReference type="ARBA" id="ARBA00012161"/>
    </source>
</evidence>
<evidence type="ECO:0000256" key="9">
    <source>
        <dbReference type="ARBA" id="ARBA00022692"/>
    </source>
</evidence>
<evidence type="ECO:0000313" key="29">
    <source>
        <dbReference type="EMBL" id="PRP73091.1"/>
    </source>
</evidence>
<dbReference type="InterPro" id="IPR057244">
    <property type="entry name" value="GAIN_B"/>
</dbReference>
<dbReference type="Proteomes" id="UP000241769">
    <property type="component" value="Unassembled WGS sequence"/>
</dbReference>
<comment type="catalytic activity">
    <reaction evidence="1">
        <text>Exonucleolytic cleavage of poly(A) to 5'-AMP.</text>
        <dbReference type="EC" id="3.1.13.4"/>
    </reaction>
</comment>
<feature type="domain" description="Protein kinase" evidence="27">
    <location>
        <begin position="1369"/>
        <end position="1599"/>
    </location>
</feature>
<evidence type="ECO:0000259" key="27">
    <source>
        <dbReference type="PROSITE" id="PS50011"/>
    </source>
</evidence>